<gene>
    <name evidence="3" type="ORF">ACHAWO_013721</name>
</gene>
<dbReference type="Gene3D" id="3.10.20.90">
    <property type="entry name" value="Phosphatidylinositol 3-kinase Catalytic Subunit, Chain A, domain 1"/>
    <property type="match status" value="1"/>
</dbReference>
<evidence type="ECO:0000259" key="2">
    <source>
        <dbReference type="PROSITE" id="PS50053"/>
    </source>
</evidence>
<accession>A0ABD3PDU9</accession>
<dbReference type="Pfam" id="PF00240">
    <property type="entry name" value="ubiquitin"/>
    <property type="match status" value="1"/>
</dbReference>
<feature type="domain" description="Ubiquitin-like" evidence="2">
    <location>
        <begin position="41"/>
        <end position="116"/>
    </location>
</feature>
<dbReference type="SMART" id="SM00213">
    <property type="entry name" value="UBQ"/>
    <property type="match status" value="1"/>
</dbReference>
<keyword evidence="4" id="KW-1185">Reference proteome</keyword>
<dbReference type="PRINTS" id="PR00348">
    <property type="entry name" value="UBIQUITIN"/>
</dbReference>
<feature type="region of interest" description="Disordered" evidence="1">
    <location>
        <begin position="115"/>
        <end position="148"/>
    </location>
</feature>
<name>A0ABD3PDU9_9STRA</name>
<organism evidence="3 4">
    <name type="scientific">Cyclotella atomus</name>
    <dbReference type="NCBI Taxonomy" id="382360"/>
    <lineage>
        <taxon>Eukaryota</taxon>
        <taxon>Sar</taxon>
        <taxon>Stramenopiles</taxon>
        <taxon>Ochrophyta</taxon>
        <taxon>Bacillariophyta</taxon>
        <taxon>Coscinodiscophyceae</taxon>
        <taxon>Thalassiosirophycidae</taxon>
        <taxon>Stephanodiscales</taxon>
        <taxon>Stephanodiscaceae</taxon>
        <taxon>Cyclotella</taxon>
    </lineage>
</organism>
<comment type="caution">
    <text evidence="3">The sequence shown here is derived from an EMBL/GenBank/DDBJ whole genome shotgun (WGS) entry which is preliminary data.</text>
</comment>
<dbReference type="AlphaFoldDB" id="A0ABD3PDU9"/>
<dbReference type="SUPFAM" id="SSF54236">
    <property type="entry name" value="Ubiquitin-like"/>
    <property type="match status" value="1"/>
</dbReference>
<sequence>MTYSDHEKPNPAVAGVHSVAHNDPPPTFNHLEPVATLPDQIQLLVHSISGRTITIDTTSSASSLQVKQAIQEKDGTPVALQRLRFNGKYLDNNTIISTAGISNLDCVHVSLSLRGGSTSRHSPTPSTTKACPKPPRPESQRRAAKWRERVNSETPIRNALYEYELGFATVDRPLFPTVSELKESASKHLNSKEVKKKGLITDHFGLAKGIAAARLEQKHVTEALEKQVKDGGVGYVPTEKEDNIGRFVFENYNSLSPWGDRRKVHELNKLLKFYSADCALGVELQVQWDLARKEDSNLRLDRLLLPGQDKRAVTSHNRHEDFSRSQHGGTSIATFDRLSQFVQSTGSDPHGLGRWSWMQVGAGQVSTRIVCAYLPCSSKPSSDSKTLRYQTVYNQHSRYFRSIGDHRCPRTIFVDHLGQQIALWKAAGEQVIVFTDANSDVYSGILAQRLNKPDIRMRELCREILGKESPNSHSRGTTPLTGVFVTSEIRGVNAFQSGHGGGIGDHRVFIVDVDMGTLIGEDFPKVVRLPGRKLQASRLKIRKAYIRSLRKNIKQHRLIEKYESLLLGHHSLSDEDKQKQIDKLDLIKTELMTGAEANCRKIYSGKTPYSPTISKWLARRRVFVWMLRHKERPLQDPRNLFRKCRVLDKAKSLPIRVKQPSECELL</sequence>
<dbReference type="CDD" id="cd17039">
    <property type="entry name" value="Ubl_ubiquitin_like"/>
    <property type="match status" value="1"/>
</dbReference>
<feature type="compositionally biased region" description="Basic and acidic residues" evidence="1">
    <location>
        <begin position="135"/>
        <end position="148"/>
    </location>
</feature>
<feature type="compositionally biased region" description="Low complexity" evidence="1">
    <location>
        <begin position="117"/>
        <end position="128"/>
    </location>
</feature>
<proteinExistence type="predicted"/>
<dbReference type="EMBL" id="JALLPJ020000660">
    <property type="protein sequence ID" value="KAL3786208.1"/>
    <property type="molecule type" value="Genomic_DNA"/>
</dbReference>
<evidence type="ECO:0000313" key="4">
    <source>
        <dbReference type="Proteomes" id="UP001530400"/>
    </source>
</evidence>
<dbReference type="InterPro" id="IPR000626">
    <property type="entry name" value="Ubiquitin-like_dom"/>
</dbReference>
<evidence type="ECO:0000256" key="1">
    <source>
        <dbReference type="SAM" id="MobiDB-lite"/>
    </source>
</evidence>
<protein>
    <recommendedName>
        <fullName evidence="2">Ubiquitin-like domain-containing protein</fullName>
    </recommendedName>
</protein>
<dbReference type="PROSITE" id="PS50053">
    <property type="entry name" value="UBIQUITIN_2"/>
    <property type="match status" value="1"/>
</dbReference>
<dbReference type="InterPro" id="IPR029071">
    <property type="entry name" value="Ubiquitin-like_domsf"/>
</dbReference>
<reference evidence="3 4" key="1">
    <citation type="submission" date="2024-10" db="EMBL/GenBank/DDBJ databases">
        <title>Updated reference genomes for cyclostephanoid diatoms.</title>
        <authorList>
            <person name="Roberts W.R."/>
            <person name="Alverson A.J."/>
        </authorList>
    </citation>
    <scope>NUCLEOTIDE SEQUENCE [LARGE SCALE GENOMIC DNA]</scope>
    <source>
        <strain evidence="3 4">AJA010-31</strain>
    </source>
</reference>
<evidence type="ECO:0000313" key="3">
    <source>
        <dbReference type="EMBL" id="KAL3786208.1"/>
    </source>
</evidence>
<dbReference type="InterPro" id="IPR019956">
    <property type="entry name" value="Ubiquitin_dom"/>
</dbReference>
<feature type="region of interest" description="Disordered" evidence="1">
    <location>
        <begin position="1"/>
        <end position="25"/>
    </location>
</feature>
<dbReference type="Proteomes" id="UP001530400">
    <property type="component" value="Unassembled WGS sequence"/>
</dbReference>